<evidence type="ECO:0000259" key="5">
    <source>
        <dbReference type="Pfam" id="PF13458"/>
    </source>
</evidence>
<feature type="signal peptide" evidence="4">
    <location>
        <begin position="1"/>
        <end position="23"/>
    </location>
</feature>
<feature type="chain" id="PRO_5029479944" evidence="4">
    <location>
        <begin position="24"/>
        <end position="439"/>
    </location>
</feature>
<dbReference type="Pfam" id="PF13458">
    <property type="entry name" value="Peripla_BP_6"/>
    <property type="match status" value="1"/>
</dbReference>
<evidence type="ECO:0000256" key="3">
    <source>
        <dbReference type="SAM" id="MobiDB-lite"/>
    </source>
</evidence>
<proteinExistence type="inferred from homology"/>
<organism evidence="6 7">
    <name type="scientific">Nocardiopsis alba</name>
    <dbReference type="NCBI Taxonomy" id="53437"/>
    <lineage>
        <taxon>Bacteria</taxon>
        <taxon>Bacillati</taxon>
        <taxon>Actinomycetota</taxon>
        <taxon>Actinomycetes</taxon>
        <taxon>Streptosporangiales</taxon>
        <taxon>Nocardiopsidaceae</taxon>
        <taxon>Nocardiopsis</taxon>
    </lineage>
</organism>
<sequence>MRSPRIIAAALAVAILAASCGDAESTDGSGSAEDLTLGVTDDTVVIGTHQPLSGPASPGFVHVSAGARAVFDHINDNGGIHGRRIDYRVEDDAFDPAQTMRVTDDLMNEQEIFAMLGGLGTPTHESVIEELNDAGVPDLFVSSGALAWDQPEEYPLSYGFQVDYSKEAKVQGAYIAENFPGEDVGLLYQNDDVGPASHAGIEQYLMDDIVAWESYDPGVPELDGQIEELKRSGADVAVCYCIPAFLGMAILEAQAIGYEPQWVAPSFGGDVEIVQELIGEYAAGTPAEDVPPEAFTDGLIITAFLPMAAQSDDPWTEFYRGIHDEYIEDAPFTDTTVYGMVQATLFARLLMEVGPDLDRETLVRTLNSNDLAGPGLVPFAATEDDHSGYSGVMVVQNRAGKEPEILQEPRITDSDGGKILPFDMDRPTPDEVELFGGAS</sequence>
<dbReference type="RefSeq" id="WP_161110049.1">
    <property type="nucleotide sequence ID" value="NZ_WWHY01000001.1"/>
</dbReference>
<dbReference type="AlphaFoldDB" id="A0A7K2IM48"/>
<evidence type="ECO:0000313" key="7">
    <source>
        <dbReference type="Proteomes" id="UP000467124"/>
    </source>
</evidence>
<feature type="domain" description="Leucine-binding protein" evidence="5">
    <location>
        <begin position="43"/>
        <end position="398"/>
    </location>
</feature>
<protein>
    <submittedName>
        <fullName evidence="6">ABC transporter substrate-binding protein</fullName>
    </submittedName>
</protein>
<evidence type="ECO:0000256" key="1">
    <source>
        <dbReference type="ARBA" id="ARBA00010062"/>
    </source>
</evidence>
<keyword evidence="2 4" id="KW-0732">Signal</keyword>
<dbReference type="Gene3D" id="3.40.50.2300">
    <property type="match status" value="2"/>
</dbReference>
<gene>
    <name evidence="6" type="ORF">GTW20_01145</name>
</gene>
<comment type="caution">
    <text evidence="6">The sequence shown here is derived from an EMBL/GenBank/DDBJ whole genome shotgun (WGS) entry which is preliminary data.</text>
</comment>
<reference evidence="6 7" key="1">
    <citation type="journal article" date="2019" name="Nat. Commun.">
        <title>The antimicrobial potential of Streptomyces from insect microbiomes.</title>
        <authorList>
            <person name="Chevrette M.G."/>
            <person name="Carlson C.M."/>
            <person name="Ortega H.E."/>
            <person name="Thomas C."/>
            <person name="Ananiev G.E."/>
            <person name="Barns K.J."/>
            <person name="Book A.J."/>
            <person name="Cagnazzo J."/>
            <person name="Carlos C."/>
            <person name="Flanigan W."/>
            <person name="Grubbs K.J."/>
            <person name="Horn H.A."/>
            <person name="Hoffmann F.M."/>
            <person name="Klassen J.L."/>
            <person name="Knack J.J."/>
            <person name="Lewin G.R."/>
            <person name="McDonald B.R."/>
            <person name="Muller L."/>
            <person name="Melo W.G.P."/>
            <person name="Pinto-Tomas A.A."/>
            <person name="Schmitz A."/>
            <person name="Wendt-Pienkowski E."/>
            <person name="Wildman S."/>
            <person name="Zhao M."/>
            <person name="Zhang F."/>
            <person name="Bugni T.S."/>
            <person name="Andes D.R."/>
            <person name="Pupo M.T."/>
            <person name="Currie C.R."/>
        </authorList>
    </citation>
    <scope>NUCLEOTIDE SEQUENCE [LARGE SCALE GENOMIC DNA]</scope>
    <source>
        <strain evidence="6 7">SID5840</strain>
    </source>
</reference>
<dbReference type="InterPro" id="IPR028081">
    <property type="entry name" value="Leu-bd"/>
</dbReference>
<dbReference type="PANTHER" id="PTHR47235:SF1">
    <property type="entry name" value="BLR6548 PROTEIN"/>
    <property type="match status" value="1"/>
</dbReference>
<dbReference type="EMBL" id="WWHY01000001">
    <property type="protein sequence ID" value="MYR30907.1"/>
    <property type="molecule type" value="Genomic_DNA"/>
</dbReference>
<dbReference type="CDD" id="cd06343">
    <property type="entry name" value="PBP1_ABC_ligand_binding-like"/>
    <property type="match status" value="1"/>
</dbReference>
<dbReference type="PROSITE" id="PS51257">
    <property type="entry name" value="PROKAR_LIPOPROTEIN"/>
    <property type="match status" value="1"/>
</dbReference>
<dbReference type="SUPFAM" id="SSF53822">
    <property type="entry name" value="Periplasmic binding protein-like I"/>
    <property type="match status" value="1"/>
</dbReference>
<evidence type="ECO:0000256" key="2">
    <source>
        <dbReference type="ARBA" id="ARBA00022729"/>
    </source>
</evidence>
<accession>A0A7K2IM48</accession>
<comment type="similarity">
    <text evidence="1">Belongs to the leucine-binding protein family.</text>
</comment>
<dbReference type="Proteomes" id="UP000467124">
    <property type="component" value="Unassembled WGS sequence"/>
</dbReference>
<name>A0A7K2IM48_9ACTN</name>
<evidence type="ECO:0000313" key="6">
    <source>
        <dbReference type="EMBL" id="MYR30907.1"/>
    </source>
</evidence>
<evidence type="ECO:0000256" key="4">
    <source>
        <dbReference type="SAM" id="SignalP"/>
    </source>
</evidence>
<dbReference type="PANTHER" id="PTHR47235">
    <property type="entry name" value="BLR6548 PROTEIN"/>
    <property type="match status" value="1"/>
</dbReference>
<feature type="region of interest" description="Disordered" evidence="3">
    <location>
        <begin position="411"/>
        <end position="439"/>
    </location>
</feature>
<dbReference type="InterPro" id="IPR028082">
    <property type="entry name" value="Peripla_BP_I"/>
</dbReference>